<sequence>MGTPAGCVVCVRKRTQGNTERLTSPLHHLVDLALDVELRMFVFTHSSLMATSSPTEMSVPK</sequence>
<accession>A0A0E9SQG3</accession>
<protein>
    <submittedName>
        <fullName evidence="1">Uncharacterized protein</fullName>
    </submittedName>
</protein>
<name>A0A0E9SQG3_ANGAN</name>
<reference evidence="1" key="2">
    <citation type="journal article" date="2015" name="Fish Shellfish Immunol.">
        <title>Early steps in the European eel (Anguilla anguilla)-Vibrio vulnificus interaction in the gills: Role of the RtxA13 toxin.</title>
        <authorList>
            <person name="Callol A."/>
            <person name="Pajuelo D."/>
            <person name="Ebbesson L."/>
            <person name="Teles M."/>
            <person name="MacKenzie S."/>
            <person name="Amaro C."/>
        </authorList>
    </citation>
    <scope>NUCLEOTIDE SEQUENCE</scope>
</reference>
<evidence type="ECO:0000313" key="1">
    <source>
        <dbReference type="EMBL" id="JAH42738.1"/>
    </source>
</evidence>
<dbReference type="EMBL" id="GBXM01065839">
    <property type="protein sequence ID" value="JAH42738.1"/>
    <property type="molecule type" value="Transcribed_RNA"/>
</dbReference>
<reference evidence="1" key="1">
    <citation type="submission" date="2014-11" db="EMBL/GenBank/DDBJ databases">
        <authorList>
            <person name="Amaro Gonzalez C."/>
        </authorList>
    </citation>
    <scope>NUCLEOTIDE SEQUENCE</scope>
</reference>
<organism evidence="1">
    <name type="scientific">Anguilla anguilla</name>
    <name type="common">European freshwater eel</name>
    <name type="synonym">Muraena anguilla</name>
    <dbReference type="NCBI Taxonomy" id="7936"/>
    <lineage>
        <taxon>Eukaryota</taxon>
        <taxon>Metazoa</taxon>
        <taxon>Chordata</taxon>
        <taxon>Craniata</taxon>
        <taxon>Vertebrata</taxon>
        <taxon>Euteleostomi</taxon>
        <taxon>Actinopterygii</taxon>
        <taxon>Neopterygii</taxon>
        <taxon>Teleostei</taxon>
        <taxon>Anguilliformes</taxon>
        <taxon>Anguillidae</taxon>
        <taxon>Anguilla</taxon>
    </lineage>
</organism>
<proteinExistence type="predicted"/>
<dbReference type="AlphaFoldDB" id="A0A0E9SQG3"/>